<sequence length="285" mass="31132">MARLQLFDAKVERVRAAFEDLRRETAHAIDLLGRIASAETAIDEAELDIENSRVAEVVRHQEPILATAADLVLLLDEATGDTAVAFDGMKRFTRFEHFVSFFSVRKARRMRHVRMEEHSFSASLGDLLSKSGAILHLLEGERAIARDEQQKAEADLVRLIERRKGTARLLDLQAAQAGDAGLFAEEALLERSTSMFRTLVEALNDRLASLQTLLAKLAVDGRQRLLLCRAVEGWGLAGVGPEVGGDVHAAGAGGEARDILRGKARSDDAFARRFGGVLEKHGASG</sequence>
<feature type="coiled-coil region" evidence="1">
    <location>
        <begin position="4"/>
        <end position="55"/>
    </location>
</feature>
<keyword evidence="1" id="KW-0175">Coiled coil</keyword>
<dbReference type="OrthoDB" id="9804735at2"/>
<protein>
    <submittedName>
        <fullName evidence="2">Uncharacterized protein</fullName>
    </submittedName>
</protein>
<evidence type="ECO:0000256" key="1">
    <source>
        <dbReference type="SAM" id="Coils"/>
    </source>
</evidence>
<accession>A0A4Q2T1Q6</accession>
<dbReference type="EMBL" id="SDVB01000238">
    <property type="protein sequence ID" value="RYC11851.1"/>
    <property type="molecule type" value="Genomic_DNA"/>
</dbReference>
<evidence type="ECO:0000313" key="2">
    <source>
        <dbReference type="EMBL" id="RYC11851.1"/>
    </source>
</evidence>
<keyword evidence="3" id="KW-1185">Reference proteome</keyword>
<dbReference type="Proteomes" id="UP000291088">
    <property type="component" value="Unassembled WGS sequence"/>
</dbReference>
<gene>
    <name evidence="2" type="ORF">EUU22_12330</name>
</gene>
<comment type="caution">
    <text evidence="2">The sequence shown here is derived from an EMBL/GenBank/DDBJ whole genome shotgun (WGS) entry which is preliminary data.</text>
</comment>
<evidence type="ECO:0000313" key="3">
    <source>
        <dbReference type="Proteomes" id="UP000291088"/>
    </source>
</evidence>
<dbReference type="RefSeq" id="WP_129332286.1">
    <property type="nucleotide sequence ID" value="NZ_SDVB01000238.1"/>
</dbReference>
<proteinExistence type="predicted"/>
<dbReference type="AlphaFoldDB" id="A0A4Q2T1Q6"/>
<feature type="coiled-coil region" evidence="1">
    <location>
        <begin position="135"/>
        <end position="162"/>
    </location>
</feature>
<organism evidence="2 3">
    <name type="scientific">Ciceribacter ferrooxidans</name>
    <dbReference type="NCBI Taxonomy" id="2509717"/>
    <lineage>
        <taxon>Bacteria</taxon>
        <taxon>Pseudomonadati</taxon>
        <taxon>Pseudomonadota</taxon>
        <taxon>Alphaproteobacteria</taxon>
        <taxon>Hyphomicrobiales</taxon>
        <taxon>Rhizobiaceae</taxon>
        <taxon>Ciceribacter</taxon>
    </lineage>
</organism>
<reference evidence="2 3" key="1">
    <citation type="submission" date="2019-01" db="EMBL/GenBank/DDBJ databases">
        <authorList>
            <person name="Deng T."/>
        </authorList>
    </citation>
    <scope>NUCLEOTIDE SEQUENCE [LARGE SCALE GENOMIC DNA]</scope>
    <source>
        <strain evidence="2 3">F8825</strain>
    </source>
</reference>
<name>A0A4Q2T1Q6_9HYPH</name>